<evidence type="ECO:0000313" key="1">
    <source>
        <dbReference type="EMBL" id="WFP16304.1"/>
    </source>
</evidence>
<dbReference type="EMBL" id="CP121252">
    <property type="protein sequence ID" value="WFP16304.1"/>
    <property type="molecule type" value="Genomic_DNA"/>
</dbReference>
<protein>
    <recommendedName>
        <fullName evidence="3">Alpha/beta hydrolase family protein</fullName>
    </recommendedName>
</protein>
<proteinExistence type="predicted"/>
<dbReference type="RefSeq" id="WP_278157455.1">
    <property type="nucleotide sequence ID" value="NZ_CP121252.1"/>
</dbReference>
<accession>A0ABY8H628</accession>
<dbReference type="Proteomes" id="UP001219037">
    <property type="component" value="Chromosome"/>
</dbReference>
<reference evidence="1 2" key="1">
    <citation type="submission" date="2023-04" db="EMBL/GenBank/DDBJ databases">
        <title>Funneling lignin-derived compounds into biodiesel using alkali-halophilic Citricoccus sp. P2.</title>
        <authorList>
            <person name="Luo C.-B."/>
        </authorList>
    </citation>
    <scope>NUCLEOTIDE SEQUENCE [LARGE SCALE GENOMIC DNA]</scope>
    <source>
        <strain evidence="1 2">P2</strain>
    </source>
</reference>
<evidence type="ECO:0000313" key="2">
    <source>
        <dbReference type="Proteomes" id="UP001219037"/>
    </source>
</evidence>
<gene>
    <name evidence="1" type="ORF">P8192_13115</name>
</gene>
<evidence type="ECO:0008006" key="3">
    <source>
        <dbReference type="Google" id="ProtNLM"/>
    </source>
</evidence>
<sequence>MRWEDVRRWNAEPLLRAYDEFLLREGTAETAGQDLFRMAGSIASTGETATALRTRLTELRADSDLIEALLSDGVTALLVASQGVGEIEQHVRECYASATDQGLVLHDDGRVSIAESTFARAREQSERMSEEYGYSMPVEHTPALTIAISHRISLEERIERLLGTADDVDTDLVTALDSLADGNASDTAVETSQLTPNQLPDLSLLTDAGTAAEVRGVWDSLDATTQQRLLEEHPEVLGNLDGIPFQDRVTANSITIDETVGEIDIEIEDIQQQLDELDLTTITNRADAYEHVNTKNDLEERLDELIPEREYLNSLLAPGSGAVLFDRDNDRIIQVMGDLTQPADEVITHVPGTSTTWESFVDGSVQNIPQYMVETGAEDGQNVVGFAVKDGPWVTWTGERSNISSNSMQELGDRVHSFTDAAGLENSFRDAETTGTGHSAGMTVLSGAEQAGSHYDNVISLAGSYTVNDWEANPTTEYDHMQYGWDAINAVDVAKSNTPHQMTDTFEQHHFEGEPNRFWIFPRGVEHHTRMQQGPATNQEVLDQIYLEAMN</sequence>
<keyword evidence="2" id="KW-1185">Reference proteome</keyword>
<organism evidence="1 2">
    <name type="scientific">Citricoccus muralis</name>
    <dbReference type="NCBI Taxonomy" id="169134"/>
    <lineage>
        <taxon>Bacteria</taxon>
        <taxon>Bacillati</taxon>
        <taxon>Actinomycetota</taxon>
        <taxon>Actinomycetes</taxon>
        <taxon>Micrococcales</taxon>
        <taxon>Micrococcaceae</taxon>
        <taxon>Citricoccus</taxon>
    </lineage>
</organism>
<name>A0ABY8H628_9MICC</name>